<dbReference type="GO" id="GO:0016579">
    <property type="term" value="P:protein deubiquitination"/>
    <property type="evidence" value="ECO:0007669"/>
    <property type="project" value="InterPro"/>
</dbReference>
<feature type="domain" description="USP" evidence="11">
    <location>
        <begin position="88"/>
        <end position="413"/>
    </location>
</feature>
<evidence type="ECO:0000259" key="11">
    <source>
        <dbReference type="PROSITE" id="PS50235"/>
    </source>
</evidence>
<dbReference type="OrthoDB" id="286820at2759"/>
<feature type="compositionally biased region" description="Low complexity" evidence="10">
    <location>
        <begin position="656"/>
        <end position="665"/>
    </location>
</feature>
<comment type="subcellular location">
    <subcellularLocation>
        <location evidence="2">Nucleus</location>
    </subcellularLocation>
</comment>
<feature type="region of interest" description="Disordered" evidence="10">
    <location>
        <begin position="629"/>
        <end position="665"/>
    </location>
</feature>
<dbReference type="AlphaFoldDB" id="A0A7J6N2K2"/>
<evidence type="ECO:0000256" key="8">
    <source>
        <dbReference type="ARBA" id="ARBA00022807"/>
    </source>
</evidence>
<proteinExistence type="inferred from homology"/>
<dbReference type="InterPro" id="IPR018200">
    <property type="entry name" value="USP_CS"/>
</dbReference>
<dbReference type="GO" id="GO:0005829">
    <property type="term" value="C:cytosol"/>
    <property type="evidence" value="ECO:0007669"/>
    <property type="project" value="TreeGrafter"/>
</dbReference>
<feature type="compositionally biased region" description="Low complexity" evidence="10">
    <location>
        <begin position="952"/>
        <end position="970"/>
    </location>
</feature>
<protein>
    <recommendedName>
        <fullName evidence="4">ubiquitinyl hydrolase 1</fullName>
        <ecNumber evidence="4">3.4.19.12</ecNumber>
    </recommendedName>
</protein>
<evidence type="ECO:0000256" key="10">
    <source>
        <dbReference type="SAM" id="MobiDB-lite"/>
    </source>
</evidence>
<feature type="compositionally biased region" description="Gly residues" evidence="10">
    <location>
        <begin position="630"/>
        <end position="640"/>
    </location>
</feature>
<dbReference type="PROSITE" id="PS50235">
    <property type="entry name" value="USP_3"/>
    <property type="match status" value="1"/>
</dbReference>
<evidence type="ECO:0000256" key="4">
    <source>
        <dbReference type="ARBA" id="ARBA00012759"/>
    </source>
</evidence>
<dbReference type="Proteomes" id="UP000591131">
    <property type="component" value="Unassembled WGS sequence"/>
</dbReference>
<dbReference type="GO" id="GO:0005634">
    <property type="term" value="C:nucleus"/>
    <property type="evidence" value="ECO:0007669"/>
    <property type="project" value="UniProtKB-SubCell"/>
</dbReference>
<accession>A0A7J6N2K2</accession>
<comment type="caution">
    <text evidence="12">The sequence shown here is derived from an EMBL/GenBank/DDBJ whole genome shotgun (WGS) entry which is preliminary data.</text>
</comment>
<sequence>MSVQFLVRAPTPDTPSSAVSLMPYYNLPANVRALRWSDKRSVRPVKGDAADVIGSLNLRDGVWRKKNFVMKELGLDKGFEPLRAGPYAGIRNLGATCYVNSLIQALFFTKPFRTAVISLSTAEPNGRSSGFSQQAASLRALQVLFGEMQCGISATCESSVTAFVEACKIHTATHEDPSELSMLLLSWLQRLIPKGVPDFVQETFGGVVMYETTCHSCGSVSKQTEVFAEMRLPLPYSPGSGGDIHLEDLVSDVFAPELFSYDRHYYCCACGKYCEATRRQSIKSAPPFLWITMHRHVFVDGVRRKILTELSFPLIGLDLRPFNAGVYDCVGALEHHSTVAHAGHYTATLRDHNTGVWWRLDDGDVREVDWTTPTDVVAANEVDSPTERGTKRYRTAPERARSHTAYMVLYVKQGYKVEECPDLPPWLGAEIKRKNDALRLPETFVHKQLCEAASVAQEARRGEVRGLISRLSHSYENVKSIGDLVFVPALALKEWSKGTDVVRALLAEAGMHSTEQEEGSRDVLESLKVEMKCKHDRVDPLSVFANRCRVLAKEEVSESLRSAMVPLASKDGLCVECCRDLHDLTADLREFNETCQRLQPDPSSTPTASSVWVWYKSLPRIKLATVATVGQGGRKASGGGRQRKQQQHQPTPPSTPNTSPRPAAAAMGVPNDAIWQTLVRAKLREPRPTAVPLSSRSSYWAPSPSPSNGDSEGSDTVSTAPSSLGEVDLCGSCVCEHGNLATNKPTSTTRVLRSRRLIERAIEQSERLCSRLPTLVPKLRMETWLPGDAQPCPVCASSKGRGKGGGTDMATDKLNANYLVGAGSTTGLGAVRSGVVEMPSTPEFAEDGMPFPVFDAVDLEVRSKEWGGSASRGIRLGTLEGICPNTSGYDMRLQVLTRGFVPKNVRVKLVLQYCKDGESAPEERELADDARFGYLCRHPKLAKLWVSKSEQTATGMPSSTPSPTVTSEPASKIKRSEKTTASTAAADRRRRRNLRAEGGLVGSIFHESFS</sequence>
<name>A0A7J6N2K2_PERCH</name>
<dbReference type="PANTHER" id="PTHR24006">
    <property type="entry name" value="UBIQUITIN CARBOXYL-TERMINAL HYDROLASE"/>
    <property type="match status" value="1"/>
</dbReference>
<dbReference type="Pfam" id="PF00443">
    <property type="entry name" value="UCH"/>
    <property type="match status" value="1"/>
</dbReference>
<feature type="compositionally biased region" description="Polar residues" evidence="10">
    <location>
        <begin position="708"/>
        <end position="721"/>
    </location>
</feature>
<evidence type="ECO:0000256" key="1">
    <source>
        <dbReference type="ARBA" id="ARBA00000707"/>
    </source>
</evidence>
<keyword evidence="5" id="KW-0645">Protease</keyword>
<dbReference type="GO" id="GO:0004843">
    <property type="term" value="F:cysteine-type deubiquitinase activity"/>
    <property type="evidence" value="ECO:0007669"/>
    <property type="project" value="UniProtKB-EC"/>
</dbReference>
<dbReference type="EC" id="3.4.19.12" evidence="4"/>
<evidence type="ECO:0000256" key="9">
    <source>
        <dbReference type="ARBA" id="ARBA00023242"/>
    </source>
</evidence>
<dbReference type="GO" id="GO:0006508">
    <property type="term" value="P:proteolysis"/>
    <property type="evidence" value="ECO:0007669"/>
    <property type="project" value="UniProtKB-KW"/>
</dbReference>
<dbReference type="InterPro" id="IPR050164">
    <property type="entry name" value="Peptidase_C19"/>
</dbReference>
<gene>
    <name evidence="12" type="ORF">FOL47_002784</name>
</gene>
<feature type="compositionally biased region" description="Low complexity" evidence="10">
    <location>
        <begin position="692"/>
        <end position="702"/>
    </location>
</feature>
<organism evidence="12 13">
    <name type="scientific">Perkinsus chesapeaki</name>
    <name type="common">Clam parasite</name>
    <name type="synonym">Perkinsus andrewsi</name>
    <dbReference type="NCBI Taxonomy" id="330153"/>
    <lineage>
        <taxon>Eukaryota</taxon>
        <taxon>Sar</taxon>
        <taxon>Alveolata</taxon>
        <taxon>Perkinsozoa</taxon>
        <taxon>Perkinsea</taxon>
        <taxon>Perkinsida</taxon>
        <taxon>Perkinsidae</taxon>
        <taxon>Perkinsus</taxon>
    </lineage>
</organism>
<dbReference type="InterPro" id="IPR028889">
    <property type="entry name" value="USP"/>
</dbReference>
<feature type="region of interest" description="Disordered" evidence="10">
    <location>
        <begin position="952"/>
        <end position="1010"/>
    </location>
</feature>
<dbReference type="SUPFAM" id="SSF54001">
    <property type="entry name" value="Cysteine proteinases"/>
    <property type="match status" value="1"/>
</dbReference>
<keyword evidence="13" id="KW-1185">Reference proteome</keyword>
<keyword evidence="9" id="KW-0539">Nucleus</keyword>
<dbReference type="InterPro" id="IPR001394">
    <property type="entry name" value="Peptidase_C19_UCH"/>
</dbReference>
<evidence type="ECO:0000313" key="13">
    <source>
        <dbReference type="Proteomes" id="UP000591131"/>
    </source>
</evidence>
<evidence type="ECO:0000313" key="12">
    <source>
        <dbReference type="EMBL" id="KAF4677221.1"/>
    </source>
</evidence>
<keyword evidence="8" id="KW-0788">Thiol protease</keyword>
<dbReference type="InterPro" id="IPR038765">
    <property type="entry name" value="Papain-like_cys_pep_sf"/>
</dbReference>
<keyword evidence="7" id="KW-0378">Hydrolase</keyword>
<evidence type="ECO:0000256" key="3">
    <source>
        <dbReference type="ARBA" id="ARBA00009085"/>
    </source>
</evidence>
<evidence type="ECO:0000256" key="2">
    <source>
        <dbReference type="ARBA" id="ARBA00004123"/>
    </source>
</evidence>
<feature type="region of interest" description="Disordered" evidence="10">
    <location>
        <begin position="686"/>
        <end position="721"/>
    </location>
</feature>
<evidence type="ECO:0000256" key="7">
    <source>
        <dbReference type="ARBA" id="ARBA00022801"/>
    </source>
</evidence>
<dbReference type="PANTHER" id="PTHR24006:SF722">
    <property type="entry name" value="UBIQUITIN CARBOXYL-TERMINAL HYDROLASE 48"/>
    <property type="match status" value="1"/>
</dbReference>
<comment type="catalytic activity">
    <reaction evidence="1">
        <text>Thiol-dependent hydrolysis of ester, thioester, amide, peptide and isopeptide bonds formed by the C-terminal Gly of ubiquitin (a 76-residue protein attached to proteins as an intracellular targeting signal).</text>
        <dbReference type="EC" id="3.4.19.12"/>
    </reaction>
</comment>
<evidence type="ECO:0000256" key="5">
    <source>
        <dbReference type="ARBA" id="ARBA00022670"/>
    </source>
</evidence>
<dbReference type="PROSITE" id="PS00972">
    <property type="entry name" value="USP_1"/>
    <property type="match status" value="1"/>
</dbReference>
<evidence type="ECO:0000256" key="6">
    <source>
        <dbReference type="ARBA" id="ARBA00022786"/>
    </source>
</evidence>
<keyword evidence="6" id="KW-0833">Ubl conjugation pathway</keyword>
<dbReference type="EMBL" id="JAAPAO010000018">
    <property type="protein sequence ID" value="KAF4677221.1"/>
    <property type="molecule type" value="Genomic_DNA"/>
</dbReference>
<reference evidence="12 13" key="1">
    <citation type="submission" date="2020-04" db="EMBL/GenBank/DDBJ databases">
        <title>Perkinsus chesapeaki whole genome sequence.</title>
        <authorList>
            <person name="Bogema D.R."/>
        </authorList>
    </citation>
    <scope>NUCLEOTIDE SEQUENCE [LARGE SCALE GENOMIC DNA]</scope>
    <source>
        <strain evidence="12">ATCC PRA-425</strain>
    </source>
</reference>
<comment type="similarity">
    <text evidence="3">Belongs to the peptidase C19 family.</text>
</comment>
<dbReference type="Gene3D" id="3.90.70.10">
    <property type="entry name" value="Cysteine proteinases"/>
    <property type="match status" value="1"/>
</dbReference>